<organism evidence="2 3">
    <name type="scientific">Agathobacter rectalis</name>
    <dbReference type="NCBI Taxonomy" id="39491"/>
    <lineage>
        <taxon>Bacteria</taxon>
        <taxon>Bacillati</taxon>
        <taxon>Bacillota</taxon>
        <taxon>Clostridia</taxon>
        <taxon>Lachnospirales</taxon>
        <taxon>Lachnospiraceae</taxon>
        <taxon>Agathobacter</taxon>
    </lineage>
</organism>
<protein>
    <submittedName>
        <fullName evidence="2">Uncharacterized protein</fullName>
    </submittedName>
</protein>
<evidence type="ECO:0000313" key="2">
    <source>
        <dbReference type="EMBL" id="CUO60450.1"/>
    </source>
</evidence>
<feature type="region of interest" description="Disordered" evidence="1">
    <location>
        <begin position="1"/>
        <end position="20"/>
    </location>
</feature>
<gene>
    <name evidence="2" type="ORF">ERS852497_00220</name>
</gene>
<dbReference type="RefSeq" id="WP_055272329.1">
    <property type="nucleotide sequence ID" value="NZ_CZAJ01000001.1"/>
</dbReference>
<dbReference type="Proteomes" id="UP000095602">
    <property type="component" value="Unassembled WGS sequence"/>
</dbReference>
<reference evidence="2 3" key="1">
    <citation type="submission" date="2015-09" db="EMBL/GenBank/DDBJ databases">
        <authorList>
            <consortium name="Pathogen Informatics"/>
        </authorList>
    </citation>
    <scope>NUCLEOTIDE SEQUENCE [LARGE SCALE GENOMIC DNA]</scope>
    <source>
        <strain evidence="2 3">2789STDY5834884</strain>
    </source>
</reference>
<accession>A0A174GHM2</accession>
<proteinExistence type="predicted"/>
<sequence>MEQEETKTTAVAGVEMPPEAESWVQLHESELTELMQKQAKAAITELKRQEKQERKKEKYHNTFTLMKCYRDMAFHIENAISDGQQLELKGMTDEQQRTYLESIRRTRFKTLIMTAHIDKAVEEIERRREAAGRGVEYKAFEMYFMQGMDYAEIAEELDTGKNTPRRWVTGIINELSVLLWGIDEERVK</sequence>
<evidence type="ECO:0000256" key="1">
    <source>
        <dbReference type="SAM" id="MobiDB-lite"/>
    </source>
</evidence>
<name>A0A174GHM2_9FIRM</name>
<evidence type="ECO:0000313" key="3">
    <source>
        <dbReference type="Proteomes" id="UP000095602"/>
    </source>
</evidence>
<dbReference type="EMBL" id="CZAJ01000001">
    <property type="protein sequence ID" value="CUO60450.1"/>
    <property type="molecule type" value="Genomic_DNA"/>
</dbReference>
<dbReference type="AlphaFoldDB" id="A0A174GHM2"/>